<gene>
    <name evidence="2" type="ORF">DN820_07690</name>
</gene>
<feature type="transmembrane region" description="Helical" evidence="1">
    <location>
        <begin position="38"/>
        <end position="56"/>
    </location>
</feature>
<proteinExistence type="predicted"/>
<keyword evidence="3" id="KW-1185">Reference proteome</keyword>
<protein>
    <recommendedName>
        <fullName evidence="4">DNA gyrase subunit B</fullName>
    </recommendedName>
</protein>
<feature type="transmembrane region" description="Helical" evidence="1">
    <location>
        <begin position="63"/>
        <end position="80"/>
    </location>
</feature>
<dbReference type="EMBL" id="QLAG01000007">
    <property type="protein sequence ID" value="TLX64190.1"/>
    <property type="molecule type" value="Genomic_DNA"/>
</dbReference>
<keyword evidence="1" id="KW-0812">Transmembrane</keyword>
<evidence type="ECO:0000256" key="1">
    <source>
        <dbReference type="SAM" id="Phobius"/>
    </source>
</evidence>
<dbReference type="AlphaFoldDB" id="A0A5R9QGM7"/>
<accession>A0A5R9QGM7</accession>
<evidence type="ECO:0000313" key="3">
    <source>
        <dbReference type="Proteomes" id="UP000306753"/>
    </source>
</evidence>
<evidence type="ECO:0000313" key="2">
    <source>
        <dbReference type="EMBL" id="TLX64190.1"/>
    </source>
</evidence>
<feature type="transmembrane region" description="Helical" evidence="1">
    <location>
        <begin position="134"/>
        <end position="156"/>
    </location>
</feature>
<dbReference type="OrthoDB" id="8537043at2"/>
<keyword evidence="1" id="KW-0472">Membrane</keyword>
<keyword evidence="1" id="KW-1133">Transmembrane helix</keyword>
<organism evidence="2 3">
    <name type="scientific">Stutzerimonas nosocomialis</name>
    <dbReference type="NCBI Taxonomy" id="1056496"/>
    <lineage>
        <taxon>Bacteria</taxon>
        <taxon>Pseudomonadati</taxon>
        <taxon>Pseudomonadota</taxon>
        <taxon>Gammaproteobacteria</taxon>
        <taxon>Pseudomonadales</taxon>
        <taxon>Pseudomonadaceae</taxon>
        <taxon>Stutzerimonas</taxon>
    </lineage>
</organism>
<sequence length="192" mass="21204">MDASTSHRSPGMPRLVSLALLLAGLCYPFAVYFGMEHLSPRLIALLLGALWLLRLLGGPRSAMLSGSAAVALGFCVLIGLSDDQTLLRWYPVLINLALLLVFASSLASGQPVVERLARLREPDLPPRAVRYTRTVTWVWVGFFIVNGTIATALTLWAPLAWWTLYTGLIAYLLMGALFAVEWLVRQRVRRLA</sequence>
<evidence type="ECO:0008006" key="4">
    <source>
        <dbReference type="Google" id="ProtNLM"/>
    </source>
</evidence>
<name>A0A5R9QGM7_9GAMM</name>
<feature type="transmembrane region" description="Helical" evidence="1">
    <location>
        <begin position="162"/>
        <end position="184"/>
    </location>
</feature>
<comment type="caution">
    <text evidence="2">The sequence shown here is derived from an EMBL/GenBank/DDBJ whole genome shotgun (WGS) entry which is preliminary data.</text>
</comment>
<dbReference type="Proteomes" id="UP000306753">
    <property type="component" value="Unassembled WGS sequence"/>
</dbReference>
<reference evidence="2 3" key="1">
    <citation type="journal article" date="2017" name="Eur. J. Clin. Microbiol. Infect. Dis.">
        <title>Uncommonly isolated clinical Pseudomonas: identification and phylogenetic assignation.</title>
        <authorList>
            <person name="Mulet M."/>
            <person name="Gomila M."/>
            <person name="Ramirez A."/>
            <person name="Cardew S."/>
            <person name="Moore E.R."/>
            <person name="Lalucat J."/>
            <person name="Garcia-Valdes E."/>
        </authorList>
    </citation>
    <scope>NUCLEOTIDE SEQUENCE [LARGE SCALE GENOMIC DNA]</scope>
    <source>
        <strain evidence="2 3">SD129</strain>
    </source>
</reference>
<feature type="transmembrane region" description="Helical" evidence="1">
    <location>
        <begin position="92"/>
        <end position="113"/>
    </location>
</feature>